<dbReference type="Proteomes" id="UP001321473">
    <property type="component" value="Unassembled WGS sequence"/>
</dbReference>
<name>A0AAQ4F327_AMBAM</name>
<proteinExistence type="predicted"/>
<gene>
    <name evidence="1" type="ORF">V5799_017214</name>
</gene>
<dbReference type="EMBL" id="JARKHS020007710">
    <property type="protein sequence ID" value="KAK8781449.1"/>
    <property type="molecule type" value="Genomic_DNA"/>
</dbReference>
<protein>
    <submittedName>
        <fullName evidence="1">Uncharacterized protein</fullName>
    </submittedName>
</protein>
<comment type="caution">
    <text evidence="1">The sequence shown here is derived from an EMBL/GenBank/DDBJ whole genome shotgun (WGS) entry which is preliminary data.</text>
</comment>
<evidence type="ECO:0000313" key="1">
    <source>
        <dbReference type="EMBL" id="KAK8781449.1"/>
    </source>
</evidence>
<sequence>MVRILVPGAPSITIFPGAPAVTTFTTGVTGFMLGGPAGPTTPGGFSFAFP</sequence>
<evidence type="ECO:0000313" key="2">
    <source>
        <dbReference type="Proteomes" id="UP001321473"/>
    </source>
</evidence>
<dbReference type="AlphaFoldDB" id="A0AAQ4F327"/>
<reference evidence="1 2" key="1">
    <citation type="journal article" date="2023" name="Arcadia Sci">
        <title>De novo assembly of a long-read Amblyomma americanum tick genome.</title>
        <authorList>
            <person name="Chou S."/>
            <person name="Poskanzer K.E."/>
            <person name="Rollins M."/>
            <person name="Thuy-Boun P.S."/>
        </authorList>
    </citation>
    <scope>NUCLEOTIDE SEQUENCE [LARGE SCALE GENOMIC DNA]</scope>
    <source>
        <strain evidence="1">F_SG_1</strain>
        <tissue evidence="1">Salivary glands</tissue>
    </source>
</reference>
<feature type="non-terminal residue" evidence="1">
    <location>
        <position position="50"/>
    </location>
</feature>
<keyword evidence="2" id="KW-1185">Reference proteome</keyword>
<accession>A0AAQ4F327</accession>
<organism evidence="1 2">
    <name type="scientific">Amblyomma americanum</name>
    <name type="common">Lone star tick</name>
    <dbReference type="NCBI Taxonomy" id="6943"/>
    <lineage>
        <taxon>Eukaryota</taxon>
        <taxon>Metazoa</taxon>
        <taxon>Ecdysozoa</taxon>
        <taxon>Arthropoda</taxon>
        <taxon>Chelicerata</taxon>
        <taxon>Arachnida</taxon>
        <taxon>Acari</taxon>
        <taxon>Parasitiformes</taxon>
        <taxon>Ixodida</taxon>
        <taxon>Ixodoidea</taxon>
        <taxon>Ixodidae</taxon>
        <taxon>Amblyomminae</taxon>
        <taxon>Amblyomma</taxon>
    </lineage>
</organism>